<evidence type="ECO:0000256" key="2">
    <source>
        <dbReference type="PIRNR" id="PIRNR029171"/>
    </source>
</evidence>
<evidence type="ECO:0000313" key="3">
    <source>
        <dbReference type="EMBL" id="PYH91835.1"/>
    </source>
</evidence>
<dbReference type="Gene3D" id="3.40.50.1820">
    <property type="entry name" value="alpha/beta hydrolase"/>
    <property type="match status" value="1"/>
</dbReference>
<dbReference type="Pfam" id="PF03583">
    <property type="entry name" value="LIP"/>
    <property type="match status" value="1"/>
</dbReference>
<dbReference type="PANTHER" id="PTHR34853:SF5">
    <property type="entry name" value="LIP-DOMAIN-CONTAINING PROTEIN-RELATED"/>
    <property type="match status" value="1"/>
</dbReference>
<accession>A0A319D311</accession>
<feature type="signal peptide" evidence="2">
    <location>
        <begin position="1"/>
        <end position="16"/>
    </location>
</feature>
<dbReference type="InterPro" id="IPR029058">
    <property type="entry name" value="AB_hydrolase_fold"/>
</dbReference>
<organism evidence="3 4">
    <name type="scientific">Aspergillus ellipticus CBS 707.79</name>
    <dbReference type="NCBI Taxonomy" id="1448320"/>
    <lineage>
        <taxon>Eukaryota</taxon>
        <taxon>Fungi</taxon>
        <taxon>Dikarya</taxon>
        <taxon>Ascomycota</taxon>
        <taxon>Pezizomycotina</taxon>
        <taxon>Eurotiomycetes</taxon>
        <taxon>Eurotiomycetidae</taxon>
        <taxon>Eurotiales</taxon>
        <taxon>Aspergillaceae</taxon>
        <taxon>Aspergillus</taxon>
        <taxon>Aspergillus subgen. Circumdati</taxon>
    </lineage>
</organism>
<dbReference type="SUPFAM" id="SSF53474">
    <property type="entry name" value="alpha/beta-Hydrolases"/>
    <property type="match status" value="1"/>
</dbReference>
<dbReference type="PANTHER" id="PTHR34853">
    <property type="match status" value="1"/>
</dbReference>
<proteinExistence type="inferred from homology"/>
<dbReference type="PIRSF" id="PIRSF029171">
    <property type="entry name" value="Esterase_LipA"/>
    <property type="match status" value="1"/>
</dbReference>
<protein>
    <submittedName>
        <fullName evidence="3">LIP-domain-containing protein</fullName>
    </submittedName>
</protein>
<gene>
    <name evidence="3" type="ORF">BO71DRAFT_421293</name>
</gene>
<dbReference type="GO" id="GO:0016042">
    <property type="term" value="P:lipid catabolic process"/>
    <property type="evidence" value="ECO:0007669"/>
    <property type="project" value="UniProtKB-UniRule"/>
</dbReference>
<evidence type="ECO:0000256" key="1">
    <source>
        <dbReference type="ARBA" id="ARBA00022801"/>
    </source>
</evidence>
<dbReference type="GO" id="GO:0004806">
    <property type="term" value="F:triacylglycerol lipase activity"/>
    <property type="evidence" value="ECO:0007669"/>
    <property type="project" value="UniProtKB-UniRule"/>
</dbReference>
<dbReference type="EMBL" id="KZ825933">
    <property type="protein sequence ID" value="PYH91835.1"/>
    <property type="molecule type" value="Genomic_DNA"/>
</dbReference>
<comment type="similarity">
    <text evidence="2">Belongs to the AB hydrolase superfamily. Lipase family.</text>
</comment>
<keyword evidence="4" id="KW-1185">Reference proteome</keyword>
<keyword evidence="1" id="KW-0378">Hydrolase</keyword>
<dbReference type="OrthoDB" id="2373480at2759"/>
<dbReference type="Proteomes" id="UP000247810">
    <property type="component" value="Unassembled WGS sequence"/>
</dbReference>
<feature type="chain" id="PRO_5016196171" evidence="2">
    <location>
        <begin position="17"/>
        <end position="432"/>
    </location>
</feature>
<dbReference type="InterPro" id="IPR005152">
    <property type="entry name" value="Lipase_secreted"/>
</dbReference>
<dbReference type="AlphaFoldDB" id="A0A319D311"/>
<dbReference type="VEuPathDB" id="FungiDB:BO71DRAFT_421293"/>
<evidence type="ECO:0000313" key="4">
    <source>
        <dbReference type="Proteomes" id="UP000247810"/>
    </source>
</evidence>
<keyword evidence="2" id="KW-0732">Signal</keyword>
<sequence>MYIYLLTLWVLQLATALTPPSADPFYLEPANITAYAPGEAIRTRQVPPYLQPYVAAGPPISVRGVHQYLYRTTDTHGNAIAAAATLLIPHNADPTKLLAYETFYDANSEDCSPSYTLRYGSQLNTDGRDILPNMTQPMDLAFLSASLTQGWYIITSDYESPTAQFAIGRLSGHATLDSVRVALTHGPSHNLSSSARYAMWGYSGGALAVSWAASLQPTYAPDLTFSGAAIGGLLPNLTSAIETINMGPFSGAAFVIFIGLAKAYPSFATWLDSALKGDLKSLFFGERGSCVLGEFSGGMGRDFWGFFVNGEGVVRESVPMGVLRGEELRGAGIPEMDLYVYKGVLDEISPVGDTDELVSGYCEQGSGRVRYERILGAEHVTGAVLGSVGAVEWLKRVLAGDGDGDGEGEGKSGVCIKSVHTAWELDVESRVY</sequence>
<dbReference type="Gene3D" id="1.10.260.130">
    <property type="match status" value="1"/>
</dbReference>
<reference evidence="3 4" key="1">
    <citation type="submission" date="2018-02" db="EMBL/GenBank/DDBJ databases">
        <title>The genomes of Aspergillus section Nigri reveals drivers in fungal speciation.</title>
        <authorList>
            <consortium name="DOE Joint Genome Institute"/>
            <person name="Vesth T.C."/>
            <person name="Nybo J."/>
            <person name="Theobald S."/>
            <person name="Brandl J."/>
            <person name="Frisvad J.C."/>
            <person name="Nielsen K.F."/>
            <person name="Lyhne E.K."/>
            <person name="Kogle M.E."/>
            <person name="Kuo A."/>
            <person name="Riley R."/>
            <person name="Clum A."/>
            <person name="Nolan M."/>
            <person name="Lipzen A."/>
            <person name="Salamov A."/>
            <person name="Henrissat B."/>
            <person name="Wiebenga A."/>
            <person name="De vries R.P."/>
            <person name="Grigoriev I.V."/>
            <person name="Mortensen U.H."/>
            <person name="Andersen M.R."/>
            <person name="Baker S.E."/>
        </authorList>
    </citation>
    <scope>NUCLEOTIDE SEQUENCE [LARGE SCALE GENOMIC DNA]</scope>
    <source>
        <strain evidence="3 4">CBS 707.79</strain>
    </source>
</reference>
<name>A0A319D311_9EURO</name>